<evidence type="ECO:0000313" key="2">
    <source>
        <dbReference type="EMBL" id="TCJ29427.1"/>
    </source>
</evidence>
<dbReference type="NCBIfam" id="TIGR03930">
    <property type="entry name" value="WXG100_ESAT6"/>
    <property type="match status" value="1"/>
</dbReference>
<dbReference type="Pfam" id="PF06013">
    <property type="entry name" value="WXG100"/>
    <property type="match status" value="1"/>
</dbReference>
<organism evidence="2 3">
    <name type="scientific">Nocardioides jejuensis</name>
    <dbReference type="NCBI Taxonomy" id="2502782"/>
    <lineage>
        <taxon>Bacteria</taxon>
        <taxon>Bacillati</taxon>
        <taxon>Actinomycetota</taxon>
        <taxon>Actinomycetes</taxon>
        <taxon>Propionibacteriales</taxon>
        <taxon>Nocardioidaceae</taxon>
        <taxon>Nocardioides</taxon>
    </lineage>
</organism>
<comment type="caution">
    <text evidence="2">The sequence shown here is derived from an EMBL/GenBank/DDBJ whole genome shotgun (WGS) entry which is preliminary data.</text>
</comment>
<feature type="region of interest" description="Disordered" evidence="1">
    <location>
        <begin position="1"/>
        <end position="31"/>
    </location>
</feature>
<evidence type="ECO:0000313" key="3">
    <source>
        <dbReference type="Proteomes" id="UP000295453"/>
    </source>
</evidence>
<gene>
    <name evidence="2" type="ORF">EPD65_06815</name>
</gene>
<name>A0A4R1CFN1_9ACTN</name>
<dbReference type="Gene3D" id="1.10.287.1060">
    <property type="entry name" value="ESAT-6-like"/>
    <property type="match status" value="1"/>
</dbReference>
<sequence>MTSRPSCARPSRRTTRRSRRSPRRSGASRDRVEVTVMSGMLKVGHAALDDASAGLRGAAAQIEGTLDDLARRLRARSPEWTGSASDAFEEARLRWDAAMRDMKEVLHAMGLAVAAANDEYRAAESANARRFGG</sequence>
<dbReference type="EMBL" id="SJZJ01000008">
    <property type="protein sequence ID" value="TCJ29427.1"/>
    <property type="molecule type" value="Genomic_DNA"/>
</dbReference>
<protein>
    <submittedName>
        <fullName evidence="2">WXG100 family type VII secretion target</fullName>
    </submittedName>
</protein>
<dbReference type="OrthoDB" id="4278078at2"/>
<accession>A0A4R1CFN1</accession>
<keyword evidence="3" id="KW-1185">Reference proteome</keyword>
<dbReference type="AlphaFoldDB" id="A0A4R1CFN1"/>
<proteinExistence type="predicted"/>
<dbReference type="InterPro" id="IPR036689">
    <property type="entry name" value="ESAT-6-like_sf"/>
</dbReference>
<reference evidence="2 3" key="1">
    <citation type="submission" date="2019-03" db="EMBL/GenBank/DDBJ databases">
        <authorList>
            <person name="Kim M.K.M."/>
        </authorList>
    </citation>
    <scope>NUCLEOTIDE SEQUENCE [LARGE SCALE GENOMIC DNA]</scope>
    <source>
        <strain evidence="2 3">18JY15-6</strain>
    </source>
</reference>
<dbReference type="SUPFAM" id="SSF140453">
    <property type="entry name" value="EsxAB dimer-like"/>
    <property type="match status" value="1"/>
</dbReference>
<dbReference type="Proteomes" id="UP000295453">
    <property type="component" value="Unassembled WGS sequence"/>
</dbReference>
<feature type="compositionally biased region" description="Basic residues" evidence="1">
    <location>
        <begin position="10"/>
        <end position="23"/>
    </location>
</feature>
<dbReference type="InterPro" id="IPR010310">
    <property type="entry name" value="T7SS_ESAT-6-like"/>
</dbReference>
<evidence type="ECO:0000256" key="1">
    <source>
        <dbReference type="SAM" id="MobiDB-lite"/>
    </source>
</evidence>